<proteinExistence type="predicted"/>
<dbReference type="SUPFAM" id="SSF50630">
    <property type="entry name" value="Acid proteases"/>
    <property type="match status" value="1"/>
</dbReference>
<dbReference type="RefSeq" id="WP_220084386.1">
    <property type="nucleotide sequence ID" value="NZ_LXXM01000179.1"/>
</dbReference>
<name>A0A2W6K7R4_STEMA</name>
<dbReference type="Gene3D" id="2.40.70.10">
    <property type="entry name" value="Acid Proteases"/>
    <property type="match status" value="2"/>
</dbReference>
<dbReference type="Proteomes" id="UP000249614">
    <property type="component" value="Unassembled WGS sequence"/>
</dbReference>
<protein>
    <recommendedName>
        <fullName evidence="3">Aspartyl protease</fullName>
    </recommendedName>
</protein>
<evidence type="ECO:0008006" key="3">
    <source>
        <dbReference type="Google" id="ProtNLM"/>
    </source>
</evidence>
<gene>
    <name evidence="1" type="ORF">A7X83_09310</name>
</gene>
<dbReference type="InterPro" id="IPR021109">
    <property type="entry name" value="Peptidase_aspartic_dom_sf"/>
</dbReference>
<dbReference type="EMBL" id="LXXM01000179">
    <property type="protein sequence ID" value="PZS91192.1"/>
    <property type="molecule type" value="Genomic_DNA"/>
</dbReference>
<sequence length="265" mass="28411">MATAPGETLIDVPFEVVDGRIYLQVQGNDAGTFRFAVDTGASGMARADTRLVRALQLPMGGTASHSDGVRTADAATVRFDSLTLGGVRRQGVVAITRDYNARQSEAAAFDGILARDFFDDGLLVLDFPRKRLRFRRDHRLLPGQPGTLAYTRAFRIPVQIGTVTTEAQLDTGANVALVLPAALHERVASGVVVPGDPLTLSHGRIQSGRARLDVPLVAGGLTLRNLDVRVSDRYPEAVIGAHALQDAAVLIDARSKRVALCPQQR</sequence>
<reference evidence="1 2" key="1">
    <citation type="submission" date="2016-05" db="EMBL/GenBank/DDBJ databases">
        <authorList>
            <person name="Lavstsen T."/>
            <person name="Jespersen J.S."/>
        </authorList>
    </citation>
    <scope>NUCLEOTIDE SEQUENCE [LARGE SCALE GENOMIC DNA]</scope>
    <source>
        <strain evidence="1 2">SM-5815</strain>
    </source>
</reference>
<dbReference type="Pfam" id="PF13650">
    <property type="entry name" value="Asp_protease_2"/>
    <property type="match status" value="1"/>
</dbReference>
<comment type="caution">
    <text evidence="1">The sequence shown here is derived from an EMBL/GenBank/DDBJ whole genome shotgun (WGS) entry which is preliminary data.</text>
</comment>
<evidence type="ECO:0000313" key="2">
    <source>
        <dbReference type="Proteomes" id="UP000249614"/>
    </source>
</evidence>
<dbReference type="AlphaFoldDB" id="A0A2W6K7R4"/>
<organism evidence="1 2">
    <name type="scientific">Stenotrophomonas maltophilia</name>
    <name type="common">Pseudomonas maltophilia</name>
    <name type="synonym">Xanthomonas maltophilia</name>
    <dbReference type="NCBI Taxonomy" id="40324"/>
    <lineage>
        <taxon>Bacteria</taxon>
        <taxon>Pseudomonadati</taxon>
        <taxon>Pseudomonadota</taxon>
        <taxon>Gammaproteobacteria</taxon>
        <taxon>Lysobacterales</taxon>
        <taxon>Lysobacteraceae</taxon>
        <taxon>Stenotrophomonas</taxon>
        <taxon>Stenotrophomonas maltophilia group</taxon>
    </lineage>
</organism>
<accession>A0A2W6K7R4</accession>
<evidence type="ECO:0000313" key="1">
    <source>
        <dbReference type="EMBL" id="PZS91192.1"/>
    </source>
</evidence>